<dbReference type="OrthoDB" id="4955350at2"/>
<dbReference type="EMBL" id="QHHU01000013">
    <property type="protein sequence ID" value="RSM46337.1"/>
    <property type="molecule type" value="Genomic_DNA"/>
</dbReference>
<name>A0A428WTE5_AMYBA</name>
<protein>
    <recommendedName>
        <fullName evidence="3">SMODS and SLOG-associating 2TM effector domain-containing protein</fullName>
    </recommendedName>
</protein>
<dbReference type="InterPro" id="IPR041115">
    <property type="entry name" value="SLATT_5"/>
</dbReference>
<feature type="transmembrane region" description="Helical" evidence="2">
    <location>
        <begin position="211"/>
        <end position="232"/>
    </location>
</feature>
<dbReference type="AlphaFoldDB" id="A0A428WTE5"/>
<evidence type="ECO:0000259" key="3">
    <source>
        <dbReference type="Pfam" id="PF18160"/>
    </source>
</evidence>
<gene>
    <name evidence="4" type="ORF">DMA12_11105</name>
</gene>
<organism evidence="4 5">
    <name type="scientific">Amycolatopsis balhimycina DSM 5908</name>
    <dbReference type="NCBI Taxonomy" id="1081091"/>
    <lineage>
        <taxon>Bacteria</taxon>
        <taxon>Bacillati</taxon>
        <taxon>Actinomycetota</taxon>
        <taxon>Actinomycetes</taxon>
        <taxon>Pseudonocardiales</taxon>
        <taxon>Pseudonocardiaceae</taxon>
        <taxon>Amycolatopsis</taxon>
    </lineage>
</organism>
<keyword evidence="2" id="KW-0812">Transmembrane</keyword>
<reference evidence="4 5" key="1">
    <citation type="submission" date="2018-05" db="EMBL/GenBank/DDBJ databases">
        <title>Evolution of GPA BGCs.</title>
        <authorList>
            <person name="Waglechner N."/>
            <person name="Wright G.D."/>
        </authorList>
    </citation>
    <scope>NUCLEOTIDE SEQUENCE [LARGE SCALE GENOMIC DNA]</scope>
    <source>
        <strain evidence="4 5">DSM 5908</strain>
    </source>
</reference>
<dbReference type="NCBIfam" id="NF033631">
    <property type="entry name" value="SLATT_5"/>
    <property type="match status" value="1"/>
</dbReference>
<accession>A0A428WTE5</accession>
<feature type="transmembrane region" description="Helical" evidence="2">
    <location>
        <begin position="80"/>
        <end position="102"/>
    </location>
</feature>
<sequence length="235" mass="26348">MARFDLKHRGRPASTKLLQTSKSTAPVRKRWTLQEEIQEDSLKSIESKAVTEGASRLEERAYKTYLARVRAHQRLGRRNNAWNTSMIALSTSTTIASVGLLVNRPMYGTGGDTLMAALAILSLVSSLVVSSVNYGGRARAMEASYKRIQQISLAAEDVANDPSQATRQRLNELQREYAIAIDASENHSDADYHRSQKVNWRKLWRDSLVSYFPYATLAVPIGLMVPFAKWFIDGL</sequence>
<dbReference type="Proteomes" id="UP000286716">
    <property type="component" value="Unassembled WGS sequence"/>
</dbReference>
<evidence type="ECO:0000313" key="4">
    <source>
        <dbReference type="EMBL" id="RSM46337.1"/>
    </source>
</evidence>
<comment type="caution">
    <text evidence="4">The sequence shown here is derived from an EMBL/GenBank/DDBJ whole genome shotgun (WGS) entry which is preliminary data.</text>
</comment>
<evidence type="ECO:0000313" key="5">
    <source>
        <dbReference type="Proteomes" id="UP000286716"/>
    </source>
</evidence>
<feature type="transmembrane region" description="Helical" evidence="2">
    <location>
        <begin position="114"/>
        <end position="136"/>
    </location>
</feature>
<keyword evidence="2" id="KW-0472">Membrane</keyword>
<evidence type="ECO:0000256" key="2">
    <source>
        <dbReference type="SAM" id="Phobius"/>
    </source>
</evidence>
<evidence type="ECO:0000256" key="1">
    <source>
        <dbReference type="SAM" id="MobiDB-lite"/>
    </source>
</evidence>
<keyword evidence="2" id="KW-1133">Transmembrane helix</keyword>
<proteinExistence type="predicted"/>
<feature type="domain" description="SMODS and SLOG-associating 2TM effector" evidence="3">
    <location>
        <begin position="54"/>
        <end position="230"/>
    </location>
</feature>
<feature type="region of interest" description="Disordered" evidence="1">
    <location>
        <begin position="1"/>
        <end position="23"/>
    </location>
</feature>
<dbReference type="Pfam" id="PF18160">
    <property type="entry name" value="SLATT_5"/>
    <property type="match status" value="1"/>
</dbReference>
<keyword evidence="5" id="KW-1185">Reference proteome</keyword>